<dbReference type="Pfam" id="PF01734">
    <property type="entry name" value="Patatin"/>
    <property type="match status" value="1"/>
</dbReference>
<keyword evidence="2 4" id="KW-0442">Lipid degradation</keyword>
<reference evidence="6" key="1">
    <citation type="submission" date="2022-03" db="EMBL/GenBank/DDBJ databases">
        <title>Sea Food Isolates.</title>
        <authorList>
            <person name="Li c."/>
        </authorList>
    </citation>
    <scope>NUCLEOTIDE SEQUENCE</scope>
    <source>
        <strain evidence="6">19PA01SH03</strain>
    </source>
</reference>
<dbReference type="SUPFAM" id="SSF52151">
    <property type="entry name" value="FabD/lysophospholipase-like"/>
    <property type="match status" value="1"/>
</dbReference>
<feature type="active site" description="Proton acceptor" evidence="4">
    <location>
        <position position="159"/>
    </location>
</feature>
<evidence type="ECO:0000256" key="1">
    <source>
        <dbReference type="ARBA" id="ARBA00022801"/>
    </source>
</evidence>
<dbReference type="InterPro" id="IPR037483">
    <property type="entry name" value="YjjU-like"/>
</dbReference>
<dbReference type="AlphaFoldDB" id="A0AAU6SK48"/>
<dbReference type="InterPro" id="IPR002641">
    <property type="entry name" value="PNPLA_dom"/>
</dbReference>
<feature type="short sequence motif" description="GXSXG" evidence="4">
    <location>
        <begin position="41"/>
        <end position="45"/>
    </location>
</feature>
<dbReference type="CDD" id="cd07208">
    <property type="entry name" value="Pat_hypo_Ecoli_yjju_like"/>
    <property type="match status" value="1"/>
</dbReference>
<keyword evidence="3 4" id="KW-0443">Lipid metabolism</keyword>
<accession>A0AAU6SK48</accession>
<dbReference type="GO" id="GO:0016787">
    <property type="term" value="F:hydrolase activity"/>
    <property type="evidence" value="ECO:0007669"/>
    <property type="project" value="UniProtKB-UniRule"/>
</dbReference>
<organism evidence="6">
    <name type="scientific">bacterium 19PA01SH03</name>
    <dbReference type="NCBI Taxonomy" id="2920705"/>
    <lineage>
        <taxon>Bacteria</taxon>
    </lineage>
</organism>
<dbReference type="InterPro" id="IPR045943">
    <property type="entry name" value="DUF6363"/>
</dbReference>
<protein>
    <submittedName>
        <fullName evidence="6">Patatin family protein</fullName>
    </submittedName>
</protein>
<dbReference type="InterPro" id="IPR016035">
    <property type="entry name" value="Acyl_Trfase/lysoPLipase"/>
</dbReference>
<feature type="short sequence motif" description="DGA/G" evidence="4">
    <location>
        <begin position="159"/>
        <end position="161"/>
    </location>
</feature>
<dbReference type="EMBL" id="CP095338">
    <property type="protein sequence ID" value="XAG20351.1"/>
    <property type="molecule type" value="Genomic_DNA"/>
</dbReference>
<dbReference type="Gene3D" id="3.40.1090.10">
    <property type="entry name" value="Cytosolic phospholipase A2 catalytic domain"/>
    <property type="match status" value="2"/>
</dbReference>
<proteinExistence type="predicted"/>
<evidence type="ECO:0000313" key="6">
    <source>
        <dbReference type="EMBL" id="XAG20351.1"/>
    </source>
</evidence>
<dbReference type="Pfam" id="PF19890">
    <property type="entry name" value="DUF6363"/>
    <property type="match status" value="1"/>
</dbReference>
<gene>
    <name evidence="6" type="ORF">MRN70_08380</name>
</gene>
<dbReference type="InterPro" id="IPR050301">
    <property type="entry name" value="NTE"/>
</dbReference>
<evidence type="ECO:0000259" key="5">
    <source>
        <dbReference type="PROSITE" id="PS51635"/>
    </source>
</evidence>
<evidence type="ECO:0000256" key="2">
    <source>
        <dbReference type="ARBA" id="ARBA00022963"/>
    </source>
</evidence>
<keyword evidence="1 4" id="KW-0378">Hydrolase</keyword>
<feature type="domain" description="PNPLA" evidence="5">
    <location>
        <begin position="9"/>
        <end position="172"/>
    </location>
</feature>
<feature type="active site" description="Nucleophile" evidence="4">
    <location>
        <position position="43"/>
    </location>
</feature>
<sequence length="275" mass="31269">MLKHNKKALVVEGGAMRGIFAAGVLDAFMAHNHYDFDFSVGVSAGSTNLVGYLHKQFGRSEKIIINYGTSKQFINFKRFIKGGHLCDVEWLWRESYHKEPLKPQLFMPLWVVTTNINTGSAHYYQMKEQDLNHSAIVASCAIPFAYRYYPLVDDIPMTDGGIADSIPVEFAYQQGARDITVILSRPQGYRKKPAHLARWLKQLAHEHPALHQAILLRHENYNQTLDFINSPPKDCRIRVITPPATFPVGRFTQSKEKLVLGYHQGLEAGIQFLNE</sequence>
<evidence type="ECO:0000256" key="4">
    <source>
        <dbReference type="PROSITE-ProRule" id="PRU01161"/>
    </source>
</evidence>
<evidence type="ECO:0000256" key="3">
    <source>
        <dbReference type="ARBA" id="ARBA00023098"/>
    </source>
</evidence>
<dbReference type="PROSITE" id="PS51635">
    <property type="entry name" value="PNPLA"/>
    <property type="match status" value="1"/>
</dbReference>
<comment type="caution">
    <text evidence="4">Lacks conserved residue(s) required for the propagation of feature annotation.</text>
</comment>
<dbReference type="PANTHER" id="PTHR14226">
    <property type="entry name" value="NEUROPATHY TARGET ESTERASE/SWISS CHEESE D.MELANOGASTER"/>
    <property type="match status" value="1"/>
</dbReference>
<dbReference type="PANTHER" id="PTHR14226:SF25">
    <property type="entry name" value="PHOSPHOESTERASE"/>
    <property type="match status" value="1"/>
</dbReference>
<name>A0AAU6SK48_UNCXX</name>
<dbReference type="GO" id="GO:0016042">
    <property type="term" value="P:lipid catabolic process"/>
    <property type="evidence" value="ECO:0007669"/>
    <property type="project" value="UniProtKB-UniRule"/>
</dbReference>